<gene>
    <name evidence="8" type="ORF">PTSG_06688</name>
</gene>
<dbReference type="InterPro" id="IPR036770">
    <property type="entry name" value="Ankyrin_rpt-contain_sf"/>
</dbReference>
<feature type="compositionally biased region" description="Basic and acidic residues" evidence="5">
    <location>
        <begin position="55"/>
        <end position="75"/>
    </location>
</feature>
<keyword evidence="9" id="KW-1185">Reference proteome</keyword>
<dbReference type="InterPro" id="IPR008893">
    <property type="entry name" value="WGR_domain"/>
</dbReference>
<dbReference type="eggNOG" id="KOG4177">
    <property type="taxonomic scope" value="Eukaryota"/>
</dbReference>
<feature type="compositionally biased region" description="Basic and acidic residues" evidence="5">
    <location>
        <begin position="541"/>
        <end position="551"/>
    </location>
</feature>
<proteinExistence type="predicted"/>
<dbReference type="InterPro" id="IPR036930">
    <property type="entry name" value="WGR_dom_sf"/>
</dbReference>
<dbReference type="PANTHER" id="PTHR24198:SF165">
    <property type="entry name" value="ANKYRIN REPEAT-CONTAINING PROTEIN-RELATED"/>
    <property type="match status" value="1"/>
</dbReference>
<feature type="compositionally biased region" description="Basic residues" evidence="5">
    <location>
        <begin position="45"/>
        <end position="54"/>
    </location>
</feature>
<dbReference type="STRING" id="946362.F2UFQ3"/>
<feature type="compositionally biased region" description="Basic residues" evidence="5">
    <location>
        <begin position="228"/>
        <end position="237"/>
    </location>
</feature>
<dbReference type="OrthoDB" id="2017365at2759"/>
<feature type="compositionally biased region" description="Acidic residues" evidence="5">
    <location>
        <begin position="990"/>
        <end position="1001"/>
    </location>
</feature>
<feature type="compositionally biased region" description="Low complexity" evidence="5">
    <location>
        <begin position="571"/>
        <end position="588"/>
    </location>
</feature>
<feature type="region of interest" description="Disordered" evidence="5">
    <location>
        <begin position="297"/>
        <end position="319"/>
    </location>
</feature>
<feature type="compositionally biased region" description="Basic residues" evidence="5">
    <location>
        <begin position="101"/>
        <end position="112"/>
    </location>
</feature>
<dbReference type="RefSeq" id="XP_004992078.1">
    <property type="nucleotide sequence ID" value="XM_004992021.1"/>
</dbReference>
<feature type="compositionally biased region" description="Acidic residues" evidence="5">
    <location>
        <begin position="1532"/>
        <end position="1548"/>
    </location>
</feature>
<feature type="repeat" description="ANK" evidence="3">
    <location>
        <begin position="1754"/>
        <end position="1786"/>
    </location>
</feature>
<dbReference type="EMBL" id="GL832972">
    <property type="protein sequence ID" value="EGD75621.1"/>
    <property type="molecule type" value="Genomic_DNA"/>
</dbReference>
<keyword evidence="4" id="KW-0328">Glycosyltransferase</keyword>
<dbReference type="Proteomes" id="UP000007799">
    <property type="component" value="Unassembled WGS sequence"/>
</dbReference>
<dbReference type="InterPro" id="IPR002110">
    <property type="entry name" value="Ankyrin_rpt"/>
</dbReference>
<dbReference type="SUPFAM" id="SSF142921">
    <property type="entry name" value="WGR domain-like"/>
    <property type="match status" value="1"/>
</dbReference>
<sequence length="3003" mass="326699">MPPRRSRRQAARAAEDASGNDNNDATATAAAEETTQQEQDQQPVKRSKRQSARRKAAEEAAAKKKAAKEEEEARLQKKQAQQAAVKAKKGKKTAASAAGAAKKKGSRRGKRRKQDEEEDDDDDGDDGDDDDEQEEEEEEADDDEQEEEEAAAVEDEAGTAMEEAADAPDTAAAAKTTASASANASKAAKAPAAKRARRTKAEAAEGGKKKVTRKKKEPAAAAATSAGKPKRMTKKQKLMAALAEKAEAIANSVQEVVEEDLDMFVPPHEFELSVPEDKPLVCARREMEVQYEEQLKRDRAAQAANNPNPDMSGSSSAAVAKVQSSISNKDLQAGINMLSSSSLFRSYVDLDDTRVVRTRALSKTVEESTPSFGSGVVFTGPDTIKFDPKAGRSFGVQVAGATAKHGSVARSKRKITVSATDVDKAFAMTEEEALSHFAIGFCGNHHTVAPNTQSTHFVVQGNWWLIKAGGVAQAAAVSTDAYGDDEGFDDTRYAAGGALVCPALSKLKAGDYVEVAAQPHPKEKGVQLIVLRINGQEQTLYDKKPEPEAKAKPALSRKGSKKLTKRKSTRRSLNATATTTTTAAAAAAADKEDKDEETKPIAVPTTQKLYGVIVAPRDTSLALHVHGMSGYHESQASLQLLKEHWQLLQQWGACGPVVAGRLVTKTVAEEDHLLLRFLMDNGRNFLPGRAPDWSADCFSNAEEWAMIGNDAKSLFLIGRAPQYGWADVPDNDIAARTGTGNVSSHTYAHRVGKVGVARGGKEGDSAFIQESNLREYEYHQPYGYGFGMAMLAAARSRDVSDDTLKYVLSGASHQSISTSNLVYAAAEAGNVRTVQQALQALSKDTSSGMTETYMVAADSSLPIKSTLQARSLLKKGGSISAVTPLHVASACTSAARFKKLLQINSLNYSVHDDYARTLLHFAAANEDEGVAEFLLSLGESPVVTDKQLATPLHLAAKHGRPKTAVLLLEAARKRFGAQLTALTGQAEQGDGGEGEEEEEETPAMKRKKAAMLKKLKVAGLAKDKLGLTPLHHAAYEGHVDVLQALHEFDPELDMDLGDRNKRTPLMIAAMQGNVDVMEALVEMGAHVEAQDKRKYTALHHACKNGQFDAVQMLLRAGHNPDARDSSGNTPAHYASAYDWVKVLQLLKRYGADLSSANDWKTTPLSIAVAKSCITCLLYLLQQPGVAIDARDNEGRTLLHHACSQAGPSNLRIVEHLLKQGADACAQDLAGVTPLLLVVRANGTKQKEMVELLLKGGAHPDAASKDGSSPLSVALANSRANLLVAMLSSGHSFGKAQVEASAESFLHKLVGLAKQRDIAELWNLVMQQDDSASVAALLNHRRHSNGRTPLIDLLLAANQHPSSASLFGNAEATSNASSMNSSSRFGYRRRYNAYGSQPSTSTESTAASLHKVVELVAAALKAGCDPNVPVRMLFKEKTEGEGGEQQEVAHTVDSDDDDNYDSDMSASDMDSDEDEDSNDDNDDADKGGAQQQVDGMNGTSGGSSGNGVDVIALNDDDNEEERGGDMDQTADKEDGDEDGEEEDDEGEDGDGQKSGKKQHKKKKKKKNMVVPSHGTELTVAAGDYAKHAKRLGESEKKPFKIEKELDNVLGGCTALHVACRVNNPQPLVDVLLEHGADTNARDRLGQTPLMYAVVAGIPSVVERMLLHGADPAIVSARSGQTALHMAVHQCLQAQAAAKKARAAVLQLLLKHKADTGAMNKFGDLVLCSAVKSTQDRTVADALLKAGADACQLDGHGTAALHYVARMNDLALLQRLLEAGVDPDLRSSKGNTPLHGVIMADGGDRSKVLVQMLLDKGADPNAQNNDGVFPLFRAVTNSATRTYRNFEMEQLLIDRGADVHACTALGRNILHAAVVTEDKPERLDKARTPADPIEIVSDICSLETLDLDVADTYGRTPLHYASLYGAILSARYLIKRGADPNKEDQDGNTALQLALIGHQVNYAALLLDHVRDLKHAIVFTVLQHDKEKDKQVEVVRTTSTFRFLASHHFTGLACVFIDHGVDVLSAFDDCVSVGEYQMAMTLLRKTPSTRVKALRDSENNTLVTFVCRHISQNKLFQDKFCALMMRTLTNEYAFRKDTVNVRGETHLHQACWSGAYPAFDAVVSACDVKATRKDGFDALTLALIGHANAAHRMRMVRMLLKRGADPNYYDTLRACVQDSEWLKDDERVAKFMAKPLLLALLEPCLETLKHHPPPKATSTLLSPRGLGLGRSPNGSRMGGVANAQPLTITGDKAIDEWLTDSFPRTGTVTPQQVRAGTAALLLRSGLSWHHATKQGATLAELLVVQNRKDALERLLALGAVVNNPLDLNHRLPHKGQTVLARCFTHQSNAFAFVNCDDMLDFLLEKGADVNQLDDDGCSPLWHAYAIADTATIARMESKLHATLTPAQKPPRPAHERFTTIDIPGIDVQPQTDATAGLHDIEELLEKKKQEEGKPPGPLVDEATKLTKVARVVKMDDCDDYYDLTMTITDVSYGYWGRHDFYRMQVLHNFVHDMYVLSTRWGRVGEEGMHQVTPYPTKEAAIAEFCKIFKSKSANLWENRHGFEPKPGKYRLQKHDHATIARRQEMAMQVIKFEKVPSSDRLPPSVDVFVRTTADVKTLQRAIVTDCDFDLAFGGAPAGAMEKAVGLIKQLKDLTKKLEGMSWGDEGRDALNTQVQQLTNEFYQTIPINAVKHRVQQLKHKKVLEIEEKLNTISVENVTANLLLGAYHRHHAMSLNPFEYVYLATGARLAAVPADSSTYKAIRMFMNTTREHSSAGGVGIAQVFEISKPDEDAAFKNKFGSDPTRTLLWHGTKNQNVLGILSQGLRCAPPSAQVTGYMFGKGVYFADCFSKSYNYTMNYGEGSELARHHCCMFLAEVVLGNPERRTEAKSEPPAAGYDSIHGLGSSVPSRSMVGLEDDVRIPLGPLKEAPIAGSHLAYNEFILYDSARIRLRYMVLLRDMDWLKQRRKRWLVANKVIPTITDPDPEPNAVLEGDDMWKYYPEQTTV</sequence>
<dbReference type="PROSITE" id="PS51977">
    <property type="entry name" value="WGR"/>
    <property type="match status" value="1"/>
</dbReference>
<dbReference type="SUPFAM" id="SSF56399">
    <property type="entry name" value="ADP-ribosylation"/>
    <property type="match status" value="1"/>
</dbReference>
<dbReference type="Pfam" id="PF00023">
    <property type="entry name" value="Ank"/>
    <property type="match status" value="1"/>
</dbReference>
<dbReference type="SMART" id="SM00248">
    <property type="entry name" value="ANK"/>
    <property type="match status" value="25"/>
</dbReference>
<feature type="domain" description="WGR" evidence="7">
    <location>
        <begin position="2466"/>
        <end position="2567"/>
    </location>
</feature>
<feature type="compositionally biased region" description="Basic residues" evidence="5">
    <location>
        <begin position="1"/>
        <end position="10"/>
    </location>
</feature>
<evidence type="ECO:0000256" key="2">
    <source>
        <dbReference type="ARBA" id="ARBA00023043"/>
    </source>
</evidence>
<dbReference type="Gene3D" id="1.25.40.20">
    <property type="entry name" value="Ankyrin repeat-containing domain"/>
    <property type="match status" value="7"/>
</dbReference>
<dbReference type="PROSITE" id="PS51059">
    <property type="entry name" value="PARP_CATALYTIC"/>
    <property type="match status" value="1"/>
</dbReference>
<evidence type="ECO:0000256" key="3">
    <source>
        <dbReference type="PROSITE-ProRule" id="PRU00023"/>
    </source>
</evidence>
<accession>F2UFQ3</accession>
<feature type="compositionally biased region" description="Acidic residues" evidence="5">
    <location>
        <begin position="116"/>
        <end position="157"/>
    </location>
</feature>
<dbReference type="OMA" id="NCNEDMA"/>
<evidence type="ECO:0000256" key="5">
    <source>
        <dbReference type="SAM" id="MobiDB-lite"/>
    </source>
</evidence>
<evidence type="ECO:0000313" key="8">
    <source>
        <dbReference type="EMBL" id="EGD75621.1"/>
    </source>
</evidence>
<feature type="repeat" description="ANK" evidence="3">
    <location>
        <begin position="1787"/>
        <end position="1823"/>
    </location>
</feature>
<dbReference type="KEGG" id="sre:PTSG_06688"/>
<dbReference type="Gene3D" id="3.90.228.10">
    <property type="match status" value="1"/>
</dbReference>
<evidence type="ECO:0000259" key="7">
    <source>
        <dbReference type="PROSITE" id="PS51977"/>
    </source>
</evidence>
<feature type="region of interest" description="Disordered" evidence="5">
    <location>
        <begin position="1"/>
        <end position="237"/>
    </location>
</feature>
<evidence type="ECO:0000256" key="4">
    <source>
        <dbReference type="RuleBase" id="RU362114"/>
    </source>
</evidence>
<feature type="compositionally biased region" description="Low complexity" evidence="5">
    <location>
        <begin position="158"/>
        <end position="191"/>
    </location>
</feature>
<feature type="repeat" description="ANK" evidence="3">
    <location>
        <begin position="1126"/>
        <end position="1158"/>
    </location>
</feature>
<dbReference type="EC" id="2.4.2.-" evidence="4"/>
<dbReference type="SUPFAM" id="SSF48403">
    <property type="entry name" value="Ankyrin repeat"/>
    <property type="match status" value="5"/>
</dbReference>
<keyword evidence="4" id="KW-0808">Transferase</keyword>
<dbReference type="PRINTS" id="PR01415">
    <property type="entry name" value="ANKYRIN"/>
</dbReference>
<feature type="region of interest" description="Disordered" evidence="5">
    <location>
        <begin position="541"/>
        <end position="600"/>
    </location>
</feature>
<feature type="repeat" description="ANK" evidence="3">
    <location>
        <begin position="1025"/>
        <end position="1057"/>
    </location>
</feature>
<feature type="repeat" description="ANK" evidence="3">
    <location>
        <begin position="1093"/>
        <end position="1125"/>
    </location>
</feature>
<name>F2UFQ3_SALR5</name>
<reference evidence="8" key="1">
    <citation type="submission" date="2009-08" db="EMBL/GenBank/DDBJ databases">
        <title>Annotation of Salpingoeca rosetta.</title>
        <authorList>
            <consortium name="The Broad Institute Genome Sequencing Platform"/>
            <person name="Russ C."/>
            <person name="Cuomo C."/>
            <person name="Burger G."/>
            <person name="Gray M.W."/>
            <person name="Holland P.W.H."/>
            <person name="King N."/>
            <person name="Lang F.B.F."/>
            <person name="Roger A.J."/>
            <person name="Ruiz-Trillo I."/>
            <person name="Young S.K."/>
            <person name="Zeng Q."/>
            <person name="Gargeya S."/>
            <person name="Alvarado L."/>
            <person name="Berlin A."/>
            <person name="Chapman S.B."/>
            <person name="Chen Z."/>
            <person name="Freedman E."/>
            <person name="Gellesch M."/>
            <person name="Goldberg J."/>
            <person name="Griggs A."/>
            <person name="Gujja S."/>
            <person name="Heilman E."/>
            <person name="Heiman D."/>
            <person name="Howarth C."/>
            <person name="Mehta T."/>
            <person name="Neiman D."/>
            <person name="Pearson M."/>
            <person name="Roberts A."/>
            <person name="Saif S."/>
            <person name="Shea T."/>
            <person name="Shenoy N."/>
            <person name="Sisk P."/>
            <person name="Stolte C."/>
            <person name="Sykes S."/>
            <person name="White J."/>
            <person name="Yandava C."/>
            <person name="Haas B."/>
            <person name="Nusbaum C."/>
            <person name="Birren B."/>
        </authorList>
    </citation>
    <scope>NUCLEOTIDE SEQUENCE [LARGE SCALE GENOMIC DNA]</scope>
    <source>
        <strain evidence="8">ATCC 50818</strain>
    </source>
</reference>
<feature type="compositionally biased region" description="Acidic residues" evidence="5">
    <location>
        <begin position="1468"/>
        <end position="1482"/>
    </location>
</feature>
<feature type="repeat" description="ANK" evidence="3">
    <location>
        <begin position="1911"/>
        <end position="1943"/>
    </location>
</feature>
<protein>
    <recommendedName>
        <fullName evidence="4">Poly [ADP-ribose] polymerase</fullName>
        <shortName evidence="4">PARP</shortName>
        <ecNumber evidence="4">2.4.2.-</ecNumber>
    </recommendedName>
</protein>
<feature type="compositionally biased region" description="Basic and acidic residues" evidence="5">
    <location>
        <begin position="199"/>
        <end position="208"/>
    </location>
</feature>
<dbReference type="Gene3D" id="1.20.142.10">
    <property type="entry name" value="Poly(ADP-ribose) polymerase, regulatory domain"/>
    <property type="match status" value="1"/>
</dbReference>
<dbReference type="Pfam" id="PF12796">
    <property type="entry name" value="Ank_2"/>
    <property type="match status" value="6"/>
</dbReference>
<dbReference type="PANTHER" id="PTHR24198">
    <property type="entry name" value="ANKYRIN REPEAT AND PROTEIN KINASE DOMAIN-CONTAINING PROTEIN"/>
    <property type="match status" value="1"/>
</dbReference>
<dbReference type="PROSITE" id="PS50088">
    <property type="entry name" value="ANK_REPEAT"/>
    <property type="match status" value="12"/>
</dbReference>
<feature type="domain" description="PARP catalytic" evidence="6">
    <location>
        <begin position="2733"/>
        <end position="2964"/>
    </location>
</feature>
<feature type="region of interest" description="Disordered" evidence="5">
    <location>
        <begin position="1436"/>
        <end position="1574"/>
    </location>
</feature>
<keyword evidence="4" id="KW-0520">NAD</keyword>
<dbReference type="GO" id="GO:0003950">
    <property type="term" value="F:NAD+ poly-ADP-ribosyltransferase activity"/>
    <property type="evidence" value="ECO:0007669"/>
    <property type="project" value="UniProtKB-UniRule"/>
</dbReference>
<feature type="repeat" description="ANK" evidence="3">
    <location>
        <begin position="1060"/>
        <end position="1092"/>
    </location>
</feature>
<dbReference type="Pfam" id="PF05406">
    <property type="entry name" value="WGR"/>
    <property type="match status" value="1"/>
</dbReference>
<dbReference type="CDD" id="cd07997">
    <property type="entry name" value="WGR_PARP"/>
    <property type="match status" value="1"/>
</dbReference>
<feature type="compositionally biased region" description="Basic residues" evidence="5">
    <location>
        <begin position="1553"/>
        <end position="1566"/>
    </location>
</feature>
<keyword evidence="2 3" id="KW-0040">ANK repeat</keyword>
<feature type="repeat" description="ANK" evidence="3">
    <location>
        <begin position="1229"/>
        <end position="1264"/>
    </location>
</feature>
<dbReference type="PROSITE" id="PS50297">
    <property type="entry name" value="ANK_REP_REGION"/>
    <property type="match status" value="10"/>
</dbReference>
<feature type="region of interest" description="Disordered" evidence="5">
    <location>
        <begin position="982"/>
        <end position="1003"/>
    </location>
</feature>
<feature type="compositionally biased region" description="Basic and acidic residues" evidence="5">
    <location>
        <begin position="589"/>
        <end position="599"/>
    </location>
</feature>
<dbReference type="SMART" id="SM00773">
    <property type="entry name" value="WGR"/>
    <property type="match status" value="1"/>
</dbReference>
<feature type="compositionally biased region" description="Low complexity" evidence="5">
    <location>
        <begin position="16"/>
        <end position="42"/>
    </location>
</feature>
<feature type="repeat" description="ANK" evidence="3">
    <location>
        <begin position="914"/>
        <end position="946"/>
    </location>
</feature>
<feature type="compositionally biased region" description="Basic and acidic residues" evidence="5">
    <location>
        <begin position="1520"/>
        <end position="1531"/>
    </location>
</feature>
<dbReference type="InterPro" id="IPR036616">
    <property type="entry name" value="Poly(ADP-ribose)pol_reg_dom_sf"/>
</dbReference>
<dbReference type="eggNOG" id="KOG1037">
    <property type="taxonomic scope" value="Eukaryota"/>
</dbReference>
<keyword evidence="1" id="KW-0677">Repeat</keyword>
<dbReference type="InterPro" id="IPR012317">
    <property type="entry name" value="Poly(ADP-ribose)pol_cat_dom"/>
</dbReference>
<dbReference type="InParanoid" id="F2UFQ3"/>
<dbReference type="GeneID" id="16072636"/>
<feature type="compositionally biased region" description="Basic residues" evidence="5">
    <location>
        <begin position="558"/>
        <end position="570"/>
    </location>
</feature>
<feature type="repeat" description="ANK" evidence="3">
    <location>
        <begin position="1609"/>
        <end position="1642"/>
    </location>
</feature>
<dbReference type="Pfam" id="PF00644">
    <property type="entry name" value="PARP"/>
    <property type="match status" value="1"/>
</dbReference>
<feature type="repeat" description="ANK" evidence="3">
    <location>
        <begin position="1193"/>
        <end position="1228"/>
    </location>
</feature>
<evidence type="ECO:0000313" key="9">
    <source>
        <dbReference type="Proteomes" id="UP000007799"/>
    </source>
</evidence>
<feature type="repeat" description="ANK" evidence="3">
    <location>
        <begin position="1643"/>
        <end position="1675"/>
    </location>
</feature>
<evidence type="ECO:0000256" key="1">
    <source>
        <dbReference type="ARBA" id="ARBA00022737"/>
    </source>
</evidence>
<organism evidence="9">
    <name type="scientific">Salpingoeca rosetta (strain ATCC 50818 / BSB-021)</name>
    <dbReference type="NCBI Taxonomy" id="946362"/>
    <lineage>
        <taxon>Eukaryota</taxon>
        <taxon>Choanoflagellata</taxon>
        <taxon>Craspedida</taxon>
        <taxon>Salpingoecidae</taxon>
        <taxon>Salpingoeca</taxon>
    </lineage>
</organism>
<evidence type="ECO:0000259" key="6">
    <source>
        <dbReference type="PROSITE" id="PS51059"/>
    </source>
</evidence>